<keyword evidence="1" id="KW-1133">Transmembrane helix</keyword>
<protein>
    <recommendedName>
        <fullName evidence="4">DUF3592 domain-containing protein</fullName>
    </recommendedName>
</protein>
<comment type="caution">
    <text evidence="2">The sequence shown here is derived from an EMBL/GenBank/DDBJ whole genome shotgun (WGS) entry which is preliminary data.</text>
</comment>
<dbReference type="Proteomes" id="UP001285263">
    <property type="component" value="Unassembled WGS sequence"/>
</dbReference>
<dbReference type="EMBL" id="JAXCLA010000009">
    <property type="protein sequence ID" value="MDY0747997.1"/>
    <property type="molecule type" value="Genomic_DNA"/>
</dbReference>
<dbReference type="RefSeq" id="WP_320425965.1">
    <property type="nucleotide sequence ID" value="NZ_JAXCLA010000009.1"/>
</dbReference>
<organism evidence="2 3">
    <name type="scientific">Roseateles agri</name>
    <dbReference type="NCBI Taxonomy" id="3098619"/>
    <lineage>
        <taxon>Bacteria</taxon>
        <taxon>Pseudomonadati</taxon>
        <taxon>Pseudomonadota</taxon>
        <taxon>Betaproteobacteria</taxon>
        <taxon>Burkholderiales</taxon>
        <taxon>Sphaerotilaceae</taxon>
        <taxon>Roseateles</taxon>
    </lineage>
</organism>
<reference evidence="2 3" key="1">
    <citation type="submission" date="2023-11" db="EMBL/GenBank/DDBJ databases">
        <title>Paucibacter sp. nov., isolated from fresh soil in Korea.</title>
        <authorList>
            <person name="Le N.T.T."/>
        </authorList>
    </citation>
    <scope>NUCLEOTIDE SEQUENCE [LARGE SCALE GENOMIC DNA]</scope>
    <source>
        <strain evidence="2 3">R3-3</strain>
    </source>
</reference>
<keyword evidence="1" id="KW-0812">Transmembrane</keyword>
<feature type="transmembrane region" description="Helical" evidence="1">
    <location>
        <begin position="120"/>
        <end position="140"/>
    </location>
</feature>
<evidence type="ECO:0008006" key="4">
    <source>
        <dbReference type="Google" id="ProtNLM"/>
    </source>
</evidence>
<name>A0ABU5DNV8_9BURK</name>
<evidence type="ECO:0000313" key="2">
    <source>
        <dbReference type="EMBL" id="MDY0747997.1"/>
    </source>
</evidence>
<gene>
    <name evidence="2" type="ORF">SNE35_26085</name>
</gene>
<proteinExistence type="predicted"/>
<keyword evidence="3" id="KW-1185">Reference proteome</keyword>
<keyword evidence="1" id="KW-0472">Membrane</keyword>
<evidence type="ECO:0000313" key="3">
    <source>
        <dbReference type="Proteomes" id="UP001285263"/>
    </source>
</evidence>
<feature type="transmembrane region" description="Helical" evidence="1">
    <location>
        <begin position="12"/>
        <end position="33"/>
    </location>
</feature>
<accession>A0ABU5DNV8</accession>
<evidence type="ECO:0000256" key="1">
    <source>
        <dbReference type="SAM" id="Phobius"/>
    </source>
</evidence>
<sequence length="148" mass="16088">MLQCHRVLSFEVALLLKFVVRIAFAAVGAALIVDAALPLRVEPLQVDRHTSETRTDHGAATGEIIYKVHLVGGVPSSCSVGYAAYSALKDGDAVEVQSTKLFRNCVRISRGEQVVDFLKYWRWLAVASGMLLLAAALGWMRDGDDLGD</sequence>